<reference evidence="4 5" key="1">
    <citation type="submission" date="2018-01" db="EMBL/GenBank/DDBJ databases">
        <title>G. obscuriglobus.</title>
        <authorList>
            <person name="Franke J."/>
            <person name="Blomberg W."/>
            <person name="Selmecki A."/>
        </authorList>
    </citation>
    <scope>NUCLEOTIDE SEQUENCE [LARGE SCALE GENOMIC DNA]</scope>
    <source>
        <strain evidence="4 5">DSM 5831</strain>
    </source>
</reference>
<dbReference type="AlphaFoldDB" id="A0A2Z3H4K9"/>
<keyword evidence="1" id="KW-0547">Nucleotide-binding</keyword>
<name>A0A2Z3H4K9_9BACT</name>
<dbReference type="SUPFAM" id="SSF46589">
    <property type="entry name" value="tRNA-binding arm"/>
    <property type="match status" value="1"/>
</dbReference>
<dbReference type="InterPro" id="IPR037118">
    <property type="entry name" value="Val-tRNA_synth_C_sf"/>
</dbReference>
<dbReference type="Gene3D" id="1.10.287.380">
    <property type="entry name" value="Valyl-tRNA synthetase, C-terminal domain"/>
    <property type="match status" value="1"/>
</dbReference>
<evidence type="ECO:0008006" key="6">
    <source>
        <dbReference type="Google" id="ProtNLM"/>
    </source>
</evidence>
<dbReference type="KEGG" id="gog:C1280_24205"/>
<organism evidence="4 5">
    <name type="scientific">Gemmata obscuriglobus</name>
    <dbReference type="NCBI Taxonomy" id="114"/>
    <lineage>
        <taxon>Bacteria</taxon>
        <taxon>Pseudomonadati</taxon>
        <taxon>Planctomycetota</taxon>
        <taxon>Planctomycetia</taxon>
        <taxon>Gemmatales</taxon>
        <taxon>Gemmataceae</taxon>
        <taxon>Gemmata</taxon>
    </lineage>
</organism>
<accession>A0A2Z3H4K9</accession>
<keyword evidence="2" id="KW-0067">ATP-binding</keyword>
<dbReference type="Proteomes" id="UP000245802">
    <property type="component" value="Chromosome"/>
</dbReference>
<evidence type="ECO:0000256" key="2">
    <source>
        <dbReference type="ARBA" id="ARBA00022840"/>
    </source>
</evidence>
<dbReference type="EMBL" id="CP025958">
    <property type="protein sequence ID" value="AWM39801.1"/>
    <property type="molecule type" value="Genomic_DNA"/>
</dbReference>
<protein>
    <recommendedName>
        <fullName evidence="6">Valyl-tRNA synthetase tRNA-binding arm domain-containing protein</fullName>
    </recommendedName>
</protein>
<evidence type="ECO:0000313" key="5">
    <source>
        <dbReference type="Proteomes" id="UP000245802"/>
    </source>
</evidence>
<dbReference type="GO" id="GO:0005524">
    <property type="term" value="F:ATP binding"/>
    <property type="evidence" value="ECO:0007669"/>
    <property type="project" value="UniProtKB-KW"/>
</dbReference>
<proteinExistence type="predicted"/>
<evidence type="ECO:0000256" key="1">
    <source>
        <dbReference type="ARBA" id="ARBA00022741"/>
    </source>
</evidence>
<keyword evidence="5" id="KW-1185">Reference proteome</keyword>
<dbReference type="RefSeq" id="WP_010035177.1">
    <property type="nucleotide sequence ID" value="NZ_CP025958.1"/>
</dbReference>
<evidence type="ECO:0000256" key="3">
    <source>
        <dbReference type="SAM" id="Coils"/>
    </source>
</evidence>
<sequence length="61" mass="6997">MIIETAEQKVRRLEETLAKLNAKMHPRFVEAAPPEVLQNQRELIREFEGRLAAAVLERGAK</sequence>
<feature type="coiled-coil region" evidence="3">
    <location>
        <begin position="3"/>
        <end position="57"/>
    </location>
</feature>
<keyword evidence="3" id="KW-0175">Coiled coil</keyword>
<evidence type="ECO:0000313" key="4">
    <source>
        <dbReference type="EMBL" id="AWM39801.1"/>
    </source>
</evidence>
<gene>
    <name evidence="4" type="ORF">C1280_24205</name>
</gene>
<dbReference type="InterPro" id="IPR010978">
    <property type="entry name" value="tRNA-bd_arm"/>
</dbReference>